<dbReference type="AlphaFoldDB" id="A0AAW2H945"/>
<evidence type="ECO:0000256" key="6">
    <source>
        <dbReference type="SAM" id="MobiDB-lite"/>
    </source>
</evidence>
<evidence type="ECO:0000256" key="5">
    <source>
        <dbReference type="ARBA" id="ARBA00023146"/>
    </source>
</evidence>
<proteinExistence type="predicted"/>
<keyword evidence="5" id="KW-0030">Aminoacyl-tRNA synthetase</keyword>
<keyword evidence="4" id="KW-0648">Protein biosynthesis</keyword>
<dbReference type="EMBL" id="JARGDH010000006">
    <property type="protein sequence ID" value="KAL0266224.1"/>
    <property type="molecule type" value="Genomic_DNA"/>
</dbReference>
<comment type="caution">
    <text evidence="8">The sequence shown here is derived from an EMBL/GenBank/DDBJ whole genome shotgun (WGS) entry which is preliminary data.</text>
</comment>
<dbReference type="PANTHER" id="PTHR22594">
    <property type="entry name" value="ASPARTYL/LYSYL-TRNA SYNTHETASE"/>
    <property type="match status" value="1"/>
</dbReference>
<evidence type="ECO:0000256" key="1">
    <source>
        <dbReference type="ARBA" id="ARBA00022598"/>
    </source>
</evidence>
<dbReference type="Pfam" id="PF00152">
    <property type="entry name" value="tRNA-synt_2"/>
    <property type="match status" value="1"/>
</dbReference>
<protein>
    <recommendedName>
        <fullName evidence="7">Aminoacyl-tRNA synthetase class II (D/K/N) domain-containing protein</fullName>
    </recommendedName>
</protein>
<reference evidence="8" key="1">
    <citation type="journal article" date="2024" name="Gigascience">
        <title>Chromosome-level genome of the poultry shaft louse Menopon gallinae provides insight into the host-switching and adaptive evolution of parasitic lice.</title>
        <authorList>
            <person name="Xu Y."/>
            <person name="Ma L."/>
            <person name="Liu S."/>
            <person name="Liang Y."/>
            <person name="Liu Q."/>
            <person name="He Z."/>
            <person name="Tian L."/>
            <person name="Duan Y."/>
            <person name="Cai W."/>
            <person name="Li H."/>
            <person name="Song F."/>
        </authorList>
    </citation>
    <scope>NUCLEOTIDE SEQUENCE</scope>
    <source>
        <strain evidence="8">Cailab_2023a</strain>
    </source>
</reference>
<gene>
    <name evidence="8" type="ORF">PYX00_011942</name>
</gene>
<dbReference type="Gene3D" id="3.30.930.10">
    <property type="entry name" value="Bira Bifunctional Protein, Domain 2"/>
    <property type="match status" value="1"/>
</dbReference>
<accession>A0AAW2H945</accession>
<dbReference type="SUPFAM" id="SSF55681">
    <property type="entry name" value="Class II aaRS and biotin synthetases"/>
    <property type="match status" value="1"/>
</dbReference>
<evidence type="ECO:0000256" key="3">
    <source>
        <dbReference type="ARBA" id="ARBA00022840"/>
    </source>
</evidence>
<dbReference type="GO" id="GO:0004812">
    <property type="term" value="F:aminoacyl-tRNA ligase activity"/>
    <property type="evidence" value="ECO:0007669"/>
    <property type="project" value="UniProtKB-KW"/>
</dbReference>
<feature type="region of interest" description="Disordered" evidence="6">
    <location>
        <begin position="156"/>
        <end position="244"/>
    </location>
</feature>
<evidence type="ECO:0000313" key="8">
    <source>
        <dbReference type="EMBL" id="KAL0266224.1"/>
    </source>
</evidence>
<dbReference type="InterPro" id="IPR002312">
    <property type="entry name" value="Asp/Asn-tRNA-synth_IIb"/>
</dbReference>
<evidence type="ECO:0000256" key="4">
    <source>
        <dbReference type="ARBA" id="ARBA00022917"/>
    </source>
</evidence>
<name>A0AAW2H945_9NEOP</name>
<feature type="domain" description="Aminoacyl-tRNA synthetase class II (D/K/N)" evidence="7">
    <location>
        <begin position="2"/>
        <end position="81"/>
    </location>
</feature>
<organism evidence="8">
    <name type="scientific">Menopon gallinae</name>
    <name type="common">poultry shaft louse</name>
    <dbReference type="NCBI Taxonomy" id="328185"/>
    <lineage>
        <taxon>Eukaryota</taxon>
        <taxon>Metazoa</taxon>
        <taxon>Ecdysozoa</taxon>
        <taxon>Arthropoda</taxon>
        <taxon>Hexapoda</taxon>
        <taxon>Insecta</taxon>
        <taxon>Pterygota</taxon>
        <taxon>Neoptera</taxon>
        <taxon>Paraneoptera</taxon>
        <taxon>Psocodea</taxon>
        <taxon>Troctomorpha</taxon>
        <taxon>Phthiraptera</taxon>
        <taxon>Amblycera</taxon>
        <taxon>Menoponidae</taxon>
        <taxon>Menopon</taxon>
    </lineage>
</organism>
<keyword evidence="2" id="KW-0547">Nucleotide-binding</keyword>
<dbReference type="InterPro" id="IPR004364">
    <property type="entry name" value="Aa-tRNA-synt_II"/>
</dbReference>
<feature type="compositionally biased region" description="Polar residues" evidence="6">
    <location>
        <begin position="213"/>
        <end position="244"/>
    </location>
</feature>
<keyword evidence="1" id="KW-0436">Ligase</keyword>
<dbReference type="GO" id="GO:0005524">
    <property type="term" value="F:ATP binding"/>
    <property type="evidence" value="ECO:0007669"/>
    <property type="project" value="UniProtKB-KW"/>
</dbReference>
<dbReference type="InterPro" id="IPR045864">
    <property type="entry name" value="aa-tRNA-synth_II/BPL/LPL"/>
</dbReference>
<sequence length="325" mass="37346">MDVLVPRMGEIIGGSQREDNYELLYTRMQELGIDPNEYAWYLDLRRFGSTPHSGFGLGLERFLQYITGIANIRDAIAFPRVPVSSALVLMLPSFMEAKMLFSEFEKEVHSPYKDSIVPNYDVTIDGSRSVCPPPSPCEQELNLTTIEIINVEEEVKDKDKKQTKEAQEKEKAPVSKKEEKNKPATNKLMQVEVYPSSTIRYPEEHYTPAKVNDPSQEKSFSSTSLHDNQSSKQMDIKSNTPRENNISNMKTQEWFIVVKASRLLQDLENDQKKLQKLFKSIPAKIHEEDSYYFLMLGPSQRDNIGIIMKILEHNNYRDATTVLAR</sequence>
<keyword evidence="3" id="KW-0067">ATP-binding</keyword>
<dbReference type="GO" id="GO:0006421">
    <property type="term" value="P:asparaginyl-tRNA aminoacylation"/>
    <property type="evidence" value="ECO:0007669"/>
    <property type="project" value="TreeGrafter"/>
</dbReference>
<dbReference type="PRINTS" id="PR01042">
    <property type="entry name" value="TRNASYNTHASP"/>
</dbReference>
<feature type="compositionally biased region" description="Basic and acidic residues" evidence="6">
    <location>
        <begin position="156"/>
        <end position="182"/>
    </location>
</feature>
<evidence type="ECO:0000259" key="7">
    <source>
        <dbReference type="Pfam" id="PF00152"/>
    </source>
</evidence>
<evidence type="ECO:0000256" key="2">
    <source>
        <dbReference type="ARBA" id="ARBA00022741"/>
    </source>
</evidence>
<dbReference type="PANTHER" id="PTHR22594:SF34">
    <property type="entry name" value="ASPARAGINE--TRNA LIGASE, MITOCHONDRIAL-RELATED"/>
    <property type="match status" value="1"/>
</dbReference>